<name>A0A8J6BU68_ZIZPA</name>
<dbReference type="AlphaFoldDB" id="A0A8J6BU68"/>
<accession>A0A8J6BU68</accession>
<sequence length="456" mass="50053">MVSFKANRSDPELVVPALPTPRETKTLSDVDTQPALRFYATGVEFFSRRPTIDGDDDHDQPEDPAKAVKAALAKVLVYFYPVAGRLRELAGGDEIVVECTGEGVVFVEADADVRLVEFGEPITPPYPCVDEFLCDAGDTNVIIGKPLLFMQVTRLKCGGFVIGTYSCHNMFDAFGHTQFLKAITDIARGDHDHPAVIPVWQRELLAARNPPNVTGLQHLVPSKTLTLLPTPWPLTDHDMVGKYFFFGPREIASLRSHARLHQGSSSSTVFELITAAMWKCRTVALGHAPDRKASLLITMNARGRWKCDPPLPQGFYGNGFVYLVVETMASELCSSPSLDHAVELVQKAKLDMTEEFTKSMVDLIALHGGPPYVPGWTFVVSDITRIGVDALDFGWAQRVGGGVPMVGDVKSKQVSYQMRCTNGSGEDCVVASMFLPEPAMHTFAKEIFALSSEIYK</sequence>
<proteinExistence type="predicted"/>
<dbReference type="Proteomes" id="UP000729402">
    <property type="component" value="Unassembled WGS sequence"/>
</dbReference>
<reference evidence="2" key="2">
    <citation type="submission" date="2021-02" db="EMBL/GenBank/DDBJ databases">
        <authorList>
            <person name="Kimball J.A."/>
            <person name="Haas M.W."/>
            <person name="Macchietto M."/>
            <person name="Kono T."/>
            <person name="Duquette J."/>
            <person name="Shao M."/>
        </authorList>
    </citation>
    <scope>NUCLEOTIDE SEQUENCE</scope>
    <source>
        <tissue evidence="2">Fresh leaf tissue</tissue>
    </source>
</reference>
<evidence type="ECO:0000313" key="3">
    <source>
        <dbReference type="Proteomes" id="UP000729402"/>
    </source>
</evidence>
<evidence type="ECO:0000256" key="1">
    <source>
        <dbReference type="SAM" id="MobiDB-lite"/>
    </source>
</evidence>
<organism evidence="2 3">
    <name type="scientific">Zizania palustris</name>
    <name type="common">Northern wild rice</name>
    <dbReference type="NCBI Taxonomy" id="103762"/>
    <lineage>
        <taxon>Eukaryota</taxon>
        <taxon>Viridiplantae</taxon>
        <taxon>Streptophyta</taxon>
        <taxon>Embryophyta</taxon>
        <taxon>Tracheophyta</taxon>
        <taxon>Spermatophyta</taxon>
        <taxon>Magnoliopsida</taxon>
        <taxon>Liliopsida</taxon>
        <taxon>Poales</taxon>
        <taxon>Poaceae</taxon>
        <taxon>BOP clade</taxon>
        <taxon>Oryzoideae</taxon>
        <taxon>Oryzeae</taxon>
        <taxon>Zizaniinae</taxon>
        <taxon>Zizania</taxon>
    </lineage>
</organism>
<dbReference type="OrthoDB" id="640205at2759"/>
<keyword evidence="3" id="KW-1185">Reference proteome</keyword>
<dbReference type="Pfam" id="PF02458">
    <property type="entry name" value="Transferase"/>
    <property type="match status" value="1"/>
</dbReference>
<gene>
    <name evidence="2" type="ORF">GUJ93_ZPchr0012g21391</name>
</gene>
<dbReference type="EMBL" id="JAAALK010000080">
    <property type="protein sequence ID" value="KAG8095594.1"/>
    <property type="molecule type" value="Genomic_DNA"/>
</dbReference>
<comment type="caution">
    <text evidence="2">The sequence shown here is derived from an EMBL/GenBank/DDBJ whole genome shotgun (WGS) entry which is preliminary data.</text>
</comment>
<dbReference type="PANTHER" id="PTHR31147:SF54">
    <property type="entry name" value="OS10G0105900 PROTEIN"/>
    <property type="match status" value="1"/>
</dbReference>
<dbReference type="InterPro" id="IPR050898">
    <property type="entry name" value="Plant_acyltransferase"/>
</dbReference>
<feature type="region of interest" description="Disordered" evidence="1">
    <location>
        <begin position="1"/>
        <end position="27"/>
    </location>
</feature>
<protein>
    <submittedName>
        <fullName evidence="2">Uncharacterized protein</fullName>
    </submittedName>
</protein>
<dbReference type="PANTHER" id="PTHR31147">
    <property type="entry name" value="ACYL TRANSFERASE 4"/>
    <property type="match status" value="1"/>
</dbReference>
<reference evidence="2" key="1">
    <citation type="journal article" date="2021" name="bioRxiv">
        <title>Whole Genome Assembly and Annotation of Northern Wild Rice, Zizania palustris L., Supports a Whole Genome Duplication in the Zizania Genus.</title>
        <authorList>
            <person name="Haas M."/>
            <person name="Kono T."/>
            <person name="Macchietto M."/>
            <person name="Millas R."/>
            <person name="McGilp L."/>
            <person name="Shao M."/>
            <person name="Duquette J."/>
            <person name="Hirsch C.N."/>
            <person name="Kimball J."/>
        </authorList>
    </citation>
    <scope>NUCLEOTIDE SEQUENCE</scope>
    <source>
        <tissue evidence="2">Fresh leaf tissue</tissue>
    </source>
</reference>
<evidence type="ECO:0000313" key="2">
    <source>
        <dbReference type="EMBL" id="KAG8095594.1"/>
    </source>
</evidence>